<dbReference type="VEuPathDB" id="FungiDB:ACJ73_08820"/>
<organism evidence="1 2">
    <name type="scientific">Blastomyces percursus</name>
    <dbReference type="NCBI Taxonomy" id="1658174"/>
    <lineage>
        <taxon>Eukaryota</taxon>
        <taxon>Fungi</taxon>
        <taxon>Dikarya</taxon>
        <taxon>Ascomycota</taxon>
        <taxon>Pezizomycotina</taxon>
        <taxon>Eurotiomycetes</taxon>
        <taxon>Eurotiomycetidae</taxon>
        <taxon>Onygenales</taxon>
        <taxon>Ajellomycetaceae</taxon>
        <taxon>Blastomyces</taxon>
    </lineage>
</organism>
<name>A0A1J9QMW2_9EURO</name>
<evidence type="ECO:0000313" key="2">
    <source>
        <dbReference type="Proteomes" id="UP000242791"/>
    </source>
</evidence>
<dbReference type="AlphaFoldDB" id="A0A1J9QMW2"/>
<proteinExistence type="predicted"/>
<comment type="caution">
    <text evidence="1">The sequence shown here is derived from an EMBL/GenBank/DDBJ whole genome shotgun (WGS) entry which is preliminary data.</text>
</comment>
<dbReference type="Proteomes" id="UP000242791">
    <property type="component" value="Unassembled WGS sequence"/>
</dbReference>
<gene>
    <name evidence="1" type="ORF">ACJ73_08820</name>
</gene>
<protein>
    <submittedName>
        <fullName evidence="1">Uncharacterized protein</fullName>
    </submittedName>
</protein>
<keyword evidence="2" id="KW-1185">Reference proteome</keyword>
<evidence type="ECO:0000313" key="1">
    <source>
        <dbReference type="EMBL" id="OJD17212.1"/>
    </source>
</evidence>
<sequence length="126" mass="13522">MSIRSKKQGPPSKSGNQSLIEIFTADSADSASSAAAAASAGFNAAGQRVSHSGRIIKPSRWEITLHAKLMDKLRLVAEFIANKNFTIFQINSGIGQIFYRIPRALHPLGSTIFASSNNSGFQSTVR</sequence>
<dbReference type="EMBL" id="LGTZ01002213">
    <property type="protein sequence ID" value="OJD17212.1"/>
    <property type="molecule type" value="Genomic_DNA"/>
</dbReference>
<accession>A0A1J9QMW2</accession>
<reference evidence="1 2" key="1">
    <citation type="submission" date="2015-08" db="EMBL/GenBank/DDBJ databases">
        <title>Emmonsia species relationships and genome sequence.</title>
        <authorList>
            <person name="Cuomo C.A."/>
            <person name="Schwartz I.S."/>
            <person name="Kenyon C."/>
            <person name="De Hoog G.S."/>
            <person name="Govender N.P."/>
            <person name="Botha A."/>
            <person name="Moreno L."/>
            <person name="De Vries M."/>
            <person name="Munoz J.F."/>
            <person name="Stielow J.B."/>
        </authorList>
    </citation>
    <scope>NUCLEOTIDE SEQUENCE [LARGE SCALE GENOMIC DNA]</scope>
    <source>
        <strain evidence="1 2">EI222</strain>
    </source>
</reference>